<organism evidence="13 14">
    <name type="scientific">Clostridium colicanis DSM 13634</name>
    <dbReference type="NCBI Taxonomy" id="1121305"/>
    <lineage>
        <taxon>Bacteria</taxon>
        <taxon>Bacillati</taxon>
        <taxon>Bacillota</taxon>
        <taxon>Clostridia</taxon>
        <taxon>Eubacteriales</taxon>
        <taxon>Clostridiaceae</taxon>
        <taxon>Clostridium</taxon>
    </lineage>
</organism>
<dbReference type="AlphaFoldDB" id="A0A151AQ31"/>
<dbReference type="EMBL" id="LTBB01000003">
    <property type="protein sequence ID" value="KYH29680.1"/>
    <property type="molecule type" value="Genomic_DNA"/>
</dbReference>
<accession>A0A151AQ31</accession>
<dbReference type="GO" id="GO:0006935">
    <property type="term" value="P:chemotaxis"/>
    <property type="evidence" value="ECO:0007669"/>
    <property type="project" value="UniProtKB-KW"/>
</dbReference>
<dbReference type="CDD" id="cd18773">
    <property type="entry name" value="PDC1_HK_sensor"/>
    <property type="match status" value="1"/>
</dbReference>
<reference evidence="13 14" key="1">
    <citation type="submission" date="2016-02" db="EMBL/GenBank/DDBJ databases">
        <title>Genome sequence of Clostridium colicanis DSM 13634.</title>
        <authorList>
            <person name="Poehlein A."/>
            <person name="Daniel R."/>
        </authorList>
    </citation>
    <scope>NUCLEOTIDE SEQUENCE [LARGE SCALE GENOMIC DNA]</scope>
    <source>
        <strain evidence="13 14">DSM 13634</strain>
    </source>
</reference>
<dbReference type="PROSITE" id="PS50885">
    <property type="entry name" value="HAMP"/>
    <property type="match status" value="1"/>
</dbReference>
<evidence type="ECO:0000256" key="5">
    <source>
        <dbReference type="ARBA" id="ARBA00022989"/>
    </source>
</evidence>
<dbReference type="Pfam" id="PF00015">
    <property type="entry name" value="MCPsignal"/>
    <property type="match status" value="1"/>
</dbReference>
<dbReference type="PROSITE" id="PS50111">
    <property type="entry name" value="CHEMOTAXIS_TRANSDUC_2"/>
    <property type="match status" value="1"/>
</dbReference>
<dbReference type="Proteomes" id="UP000075374">
    <property type="component" value="Unassembled WGS sequence"/>
</dbReference>
<evidence type="ECO:0000256" key="3">
    <source>
        <dbReference type="ARBA" id="ARBA00022500"/>
    </source>
</evidence>
<sequence>MKNGGRNLQKQIILLITFAILVPLVLVSGISYYIIEENIRENFHSKASASIADATAVIGNVITNNMESIQMLSEDPNAKDILSNKNSEFLLKRSLDSFLRSHKGISNVYIGTVNNKFITAISQPIPKNFNLSQREWYKEALKTPNSVILTNPYQNGDNKNEYDISIARAIKDASGKVVGVASIDINLTYISNLIKEISIGNNGYVIVVNKDGNIISHKDTGKIGKNIKEEKAIETLVNTDESIFNGDIDGTSYRVFKSKEDNTGYTILGVIPNAELKSSYNKVIYYNIIVTVGALALAIIVTNITIKRGITNPIKKIVDLLDDISKGDFTTEIYKDKKLIQELESIIDAIDETRNGVLSILQGIVKVSEELKINSQSLRSVTEESSAIADDVAKSVQQISEGSVNQSEKLSKSVNLSEELGKRVDSAAKSSENMINASREAKEVSEQGVLFINDLSQAFEESYIANLDVVEKVEELDKKSSKIGDITNVIKDITEQTNLLALNASIEAARAGEAGKGFAVVAEEVRKLAEESANSALEIEKVINEVKLSVNEVFEKLKYSTELSDKTALNVSNTKNSFDKIKVAIEELEGNVENVNYLLRKMKEDKDAVIMNISEVSAVAEEIAATSQEVSASSEEQASGLQEIVLSAEKLDSYSNELKQMINKFKI</sequence>
<evidence type="ECO:0000259" key="12">
    <source>
        <dbReference type="PROSITE" id="PS50885"/>
    </source>
</evidence>
<dbReference type="Gene3D" id="3.30.450.20">
    <property type="entry name" value="PAS domain"/>
    <property type="match status" value="2"/>
</dbReference>
<keyword evidence="14" id="KW-1185">Reference proteome</keyword>
<keyword evidence="3" id="KW-0145">Chemotaxis</keyword>
<dbReference type="Pfam" id="PF02743">
    <property type="entry name" value="dCache_1"/>
    <property type="match status" value="1"/>
</dbReference>
<comment type="subcellular location">
    <subcellularLocation>
        <location evidence="1">Cell membrane</location>
        <topology evidence="1">Multi-pass membrane protein</topology>
    </subcellularLocation>
</comment>
<dbReference type="SMART" id="SM00283">
    <property type="entry name" value="MA"/>
    <property type="match status" value="1"/>
</dbReference>
<evidence type="ECO:0000256" key="2">
    <source>
        <dbReference type="ARBA" id="ARBA00022475"/>
    </source>
</evidence>
<dbReference type="PATRIC" id="fig|1121305.3.peg.927"/>
<dbReference type="PANTHER" id="PTHR32089:SF114">
    <property type="entry name" value="METHYL-ACCEPTING CHEMOTAXIS PROTEIN MCPB"/>
    <property type="match status" value="1"/>
</dbReference>
<dbReference type="RefSeq" id="WP_061857805.1">
    <property type="nucleotide sequence ID" value="NZ_LTBB01000003.1"/>
</dbReference>
<dbReference type="GO" id="GO:0005886">
    <property type="term" value="C:plasma membrane"/>
    <property type="evidence" value="ECO:0007669"/>
    <property type="project" value="UniProtKB-SubCell"/>
</dbReference>
<evidence type="ECO:0000259" key="11">
    <source>
        <dbReference type="PROSITE" id="PS50111"/>
    </source>
</evidence>
<comment type="caution">
    <text evidence="13">The sequence shown here is derived from an EMBL/GenBank/DDBJ whole genome shotgun (WGS) entry which is preliminary data.</text>
</comment>
<keyword evidence="4 10" id="KW-0812">Transmembrane</keyword>
<feature type="domain" description="Methyl-accepting transducer" evidence="11">
    <location>
        <begin position="381"/>
        <end position="638"/>
    </location>
</feature>
<feature type="transmembrane region" description="Helical" evidence="10">
    <location>
        <begin position="12"/>
        <end position="35"/>
    </location>
</feature>
<dbReference type="CDD" id="cd12912">
    <property type="entry name" value="PDC2_MCP_like"/>
    <property type="match status" value="1"/>
</dbReference>
<dbReference type="STRING" id="1121305.CLCOL_09110"/>
<proteinExistence type="inferred from homology"/>
<evidence type="ECO:0000313" key="14">
    <source>
        <dbReference type="Proteomes" id="UP000075374"/>
    </source>
</evidence>
<keyword evidence="2" id="KW-1003">Cell membrane</keyword>
<evidence type="ECO:0000256" key="6">
    <source>
        <dbReference type="ARBA" id="ARBA00023136"/>
    </source>
</evidence>
<evidence type="ECO:0000256" key="7">
    <source>
        <dbReference type="ARBA" id="ARBA00023224"/>
    </source>
</evidence>
<dbReference type="InterPro" id="IPR004089">
    <property type="entry name" value="MCPsignal_dom"/>
</dbReference>
<evidence type="ECO:0000313" key="13">
    <source>
        <dbReference type="EMBL" id="KYH29680.1"/>
    </source>
</evidence>
<dbReference type="GO" id="GO:0007165">
    <property type="term" value="P:signal transduction"/>
    <property type="evidence" value="ECO:0007669"/>
    <property type="project" value="UniProtKB-KW"/>
</dbReference>
<keyword evidence="7 9" id="KW-0807">Transducer</keyword>
<feature type="transmembrane region" description="Helical" evidence="10">
    <location>
        <begin position="284"/>
        <end position="306"/>
    </location>
</feature>
<evidence type="ECO:0000256" key="1">
    <source>
        <dbReference type="ARBA" id="ARBA00004651"/>
    </source>
</evidence>
<dbReference type="CDD" id="cd11386">
    <property type="entry name" value="MCP_signal"/>
    <property type="match status" value="1"/>
</dbReference>
<dbReference type="InterPro" id="IPR003660">
    <property type="entry name" value="HAMP_dom"/>
</dbReference>
<dbReference type="PANTHER" id="PTHR32089">
    <property type="entry name" value="METHYL-ACCEPTING CHEMOTAXIS PROTEIN MCPB"/>
    <property type="match status" value="1"/>
</dbReference>
<evidence type="ECO:0000256" key="8">
    <source>
        <dbReference type="ARBA" id="ARBA00029447"/>
    </source>
</evidence>
<dbReference type="InterPro" id="IPR029151">
    <property type="entry name" value="Sensor-like_sf"/>
</dbReference>
<evidence type="ECO:0000256" key="9">
    <source>
        <dbReference type="PROSITE-ProRule" id="PRU00284"/>
    </source>
</evidence>
<dbReference type="InterPro" id="IPR033479">
    <property type="entry name" value="dCache_1"/>
</dbReference>
<keyword evidence="6 10" id="KW-0472">Membrane</keyword>
<dbReference type="SUPFAM" id="SSF58104">
    <property type="entry name" value="Methyl-accepting chemotaxis protein (MCP) signaling domain"/>
    <property type="match status" value="1"/>
</dbReference>
<feature type="domain" description="HAMP" evidence="12">
    <location>
        <begin position="308"/>
        <end position="362"/>
    </location>
</feature>
<evidence type="ECO:0000256" key="10">
    <source>
        <dbReference type="SAM" id="Phobius"/>
    </source>
</evidence>
<protein>
    <submittedName>
        <fullName evidence="13">Methyl-accepting chemotaxis protein McpB</fullName>
    </submittedName>
</protein>
<gene>
    <name evidence="13" type="primary">mcpB_1</name>
    <name evidence="13" type="ORF">CLCOL_09110</name>
</gene>
<dbReference type="Gene3D" id="1.10.287.950">
    <property type="entry name" value="Methyl-accepting chemotaxis protein"/>
    <property type="match status" value="1"/>
</dbReference>
<name>A0A151AQ31_9CLOT</name>
<comment type="similarity">
    <text evidence="8">Belongs to the methyl-accepting chemotaxis (MCP) protein family.</text>
</comment>
<evidence type="ECO:0000256" key="4">
    <source>
        <dbReference type="ARBA" id="ARBA00022692"/>
    </source>
</evidence>
<dbReference type="SUPFAM" id="SSF103190">
    <property type="entry name" value="Sensory domain-like"/>
    <property type="match status" value="1"/>
</dbReference>
<keyword evidence="5 10" id="KW-1133">Transmembrane helix</keyword>